<dbReference type="RefSeq" id="XP_011133905.1">
    <property type="nucleotide sequence ID" value="XM_011135603.1"/>
</dbReference>
<accession>A0A023AVP4</accession>
<gene>
    <name evidence="2" type="ORF">GNI_221550</name>
</gene>
<dbReference type="AlphaFoldDB" id="A0A023AVP4"/>
<comment type="caution">
    <text evidence="2">The sequence shown here is derived from an EMBL/GenBank/DDBJ whole genome shotgun (WGS) entry which is preliminary data.</text>
</comment>
<dbReference type="Proteomes" id="UP000019763">
    <property type="component" value="Unassembled WGS sequence"/>
</dbReference>
<evidence type="ECO:0000313" key="3">
    <source>
        <dbReference type="Proteomes" id="UP000019763"/>
    </source>
</evidence>
<sequence>MWANDKFYRTQEMNRTQEPKRTQSNYISRPQLQTEELINTRKRPPDADLLFTGRRRLQHETVNI</sequence>
<protein>
    <submittedName>
        <fullName evidence="2">Uncharacterized protein</fullName>
    </submittedName>
</protein>
<keyword evidence="3" id="KW-1185">Reference proteome</keyword>
<feature type="region of interest" description="Disordered" evidence="1">
    <location>
        <begin position="1"/>
        <end position="29"/>
    </location>
</feature>
<dbReference type="EMBL" id="AFNH02001755">
    <property type="protein sequence ID" value="EZG42816.1"/>
    <property type="molecule type" value="Genomic_DNA"/>
</dbReference>
<dbReference type="VEuPathDB" id="CryptoDB:GNI_221550"/>
<name>A0A023AVP4_GRENI</name>
<evidence type="ECO:0000256" key="1">
    <source>
        <dbReference type="SAM" id="MobiDB-lite"/>
    </source>
</evidence>
<proteinExistence type="predicted"/>
<evidence type="ECO:0000313" key="2">
    <source>
        <dbReference type="EMBL" id="EZG42816.1"/>
    </source>
</evidence>
<organism evidence="2 3">
    <name type="scientific">Gregarina niphandrodes</name>
    <name type="common">Septate eugregarine</name>
    <dbReference type="NCBI Taxonomy" id="110365"/>
    <lineage>
        <taxon>Eukaryota</taxon>
        <taxon>Sar</taxon>
        <taxon>Alveolata</taxon>
        <taxon>Apicomplexa</taxon>
        <taxon>Conoidasida</taxon>
        <taxon>Gregarinasina</taxon>
        <taxon>Eugregarinorida</taxon>
        <taxon>Gregarinidae</taxon>
        <taxon>Gregarina</taxon>
    </lineage>
</organism>
<reference evidence="2" key="1">
    <citation type="submission" date="2013-12" db="EMBL/GenBank/DDBJ databases">
        <authorList>
            <person name="Omoto C.K."/>
            <person name="Sibley D."/>
            <person name="Venepally P."/>
            <person name="Hadjithomas M."/>
            <person name="Karamycheva S."/>
            <person name="Brunk B."/>
            <person name="Roos D."/>
            <person name="Caler E."/>
            <person name="Lorenzi H."/>
        </authorList>
    </citation>
    <scope>NUCLEOTIDE SEQUENCE</scope>
</reference>
<dbReference type="GeneID" id="22916618"/>